<protein>
    <submittedName>
        <fullName evidence="6">GFA family protein</fullName>
    </submittedName>
</protein>
<keyword evidence="2" id="KW-0479">Metal-binding</keyword>
<evidence type="ECO:0000256" key="2">
    <source>
        <dbReference type="ARBA" id="ARBA00022723"/>
    </source>
</evidence>
<keyword evidence="4" id="KW-0456">Lyase</keyword>
<organism evidence="6">
    <name type="scientific">Mesorhizobium sp. WSM2240</name>
    <dbReference type="NCBI Taxonomy" id="3228851"/>
    <lineage>
        <taxon>Bacteria</taxon>
        <taxon>Pseudomonadati</taxon>
        <taxon>Pseudomonadota</taxon>
        <taxon>Alphaproteobacteria</taxon>
        <taxon>Hyphomicrobiales</taxon>
        <taxon>Phyllobacteriaceae</taxon>
        <taxon>Mesorhizobium</taxon>
    </lineage>
</organism>
<dbReference type="GO" id="GO:0016846">
    <property type="term" value="F:carbon-sulfur lyase activity"/>
    <property type="evidence" value="ECO:0007669"/>
    <property type="project" value="InterPro"/>
</dbReference>
<dbReference type="PROSITE" id="PS51891">
    <property type="entry name" value="CENP_V_GFA"/>
    <property type="match status" value="1"/>
</dbReference>
<gene>
    <name evidence="6" type="ORF">ABVK50_11665</name>
</gene>
<dbReference type="Gene3D" id="3.90.1590.10">
    <property type="entry name" value="glutathione-dependent formaldehyde- activating enzyme (gfa)"/>
    <property type="match status" value="1"/>
</dbReference>
<dbReference type="Pfam" id="PF04828">
    <property type="entry name" value="GFA"/>
    <property type="match status" value="1"/>
</dbReference>
<dbReference type="RefSeq" id="WP_353641404.1">
    <property type="nucleotide sequence ID" value="NZ_CP159253.1"/>
</dbReference>
<dbReference type="GO" id="GO:0046872">
    <property type="term" value="F:metal ion binding"/>
    <property type="evidence" value="ECO:0007669"/>
    <property type="project" value="UniProtKB-KW"/>
</dbReference>
<evidence type="ECO:0000313" key="6">
    <source>
        <dbReference type="EMBL" id="XCG51085.1"/>
    </source>
</evidence>
<dbReference type="SUPFAM" id="SSF51316">
    <property type="entry name" value="Mss4-like"/>
    <property type="match status" value="1"/>
</dbReference>
<evidence type="ECO:0000256" key="3">
    <source>
        <dbReference type="ARBA" id="ARBA00022833"/>
    </source>
</evidence>
<feature type="domain" description="CENP-V/GFA" evidence="5">
    <location>
        <begin position="3"/>
        <end position="115"/>
    </location>
</feature>
<dbReference type="PANTHER" id="PTHR33337:SF40">
    <property type="entry name" value="CENP-V_GFA DOMAIN-CONTAINING PROTEIN-RELATED"/>
    <property type="match status" value="1"/>
</dbReference>
<proteinExistence type="inferred from homology"/>
<dbReference type="EMBL" id="CP159253">
    <property type="protein sequence ID" value="XCG51085.1"/>
    <property type="molecule type" value="Genomic_DNA"/>
</dbReference>
<evidence type="ECO:0000256" key="4">
    <source>
        <dbReference type="ARBA" id="ARBA00023239"/>
    </source>
</evidence>
<sequence>MRIDGSCHCGHVRYEATVDPQKIGICHCTDCQVLSGTAFRVTVPVAESDFRLTAAEPKIYVKTAESGARRAQAFCPECGSPIYATSVGEGPKVYGVRVGTARQRDQLVPSRQVWHRSALHWLPGLKEIEAFEGGG</sequence>
<dbReference type="AlphaFoldDB" id="A0AAU8CXK1"/>
<reference evidence="6" key="1">
    <citation type="submission" date="2024-06" db="EMBL/GenBank/DDBJ databases">
        <title>Mesorhizobium karijinii sp. nov., a symbiont of the iconic Swainsona formosa from arid Australia.</title>
        <authorList>
            <person name="Hill Y.J."/>
            <person name="Watkin E.L.J."/>
            <person name="O'Hara G.W."/>
            <person name="Terpolilli J."/>
            <person name="Tye M.L."/>
            <person name="Kohlmeier M.G."/>
        </authorList>
    </citation>
    <scope>NUCLEOTIDE SEQUENCE</scope>
    <source>
        <strain evidence="6">WSM2240</strain>
    </source>
</reference>
<accession>A0AAU8CXK1</accession>
<evidence type="ECO:0000256" key="1">
    <source>
        <dbReference type="ARBA" id="ARBA00005495"/>
    </source>
</evidence>
<evidence type="ECO:0000259" key="5">
    <source>
        <dbReference type="PROSITE" id="PS51891"/>
    </source>
</evidence>
<dbReference type="PANTHER" id="PTHR33337">
    <property type="entry name" value="GFA DOMAIN-CONTAINING PROTEIN"/>
    <property type="match status" value="1"/>
</dbReference>
<keyword evidence="3" id="KW-0862">Zinc</keyword>
<dbReference type="InterPro" id="IPR011057">
    <property type="entry name" value="Mss4-like_sf"/>
</dbReference>
<name>A0AAU8CXK1_9HYPH</name>
<dbReference type="InterPro" id="IPR006913">
    <property type="entry name" value="CENP-V/GFA"/>
</dbReference>
<comment type="similarity">
    <text evidence="1">Belongs to the Gfa family.</text>
</comment>